<dbReference type="STRING" id="563192.HMPREF0179_01348"/>
<evidence type="ECO:0008006" key="7">
    <source>
        <dbReference type="Google" id="ProtNLM"/>
    </source>
</evidence>
<dbReference type="InterPro" id="IPR018389">
    <property type="entry name" value="DctP_fam"/>
</dbReference>
<organism evidence="5 6">
    <name type="scientific">Bilophila wadsworthia (strain 3_1_6)</name>
    <dbReference type="NCBI Taxonomy" id="563192"/>
    <lineage>
        <taxon>Bacteria</taxon>
        <taxon>Pseudomonadati</taxon>
        <taxon>Thermodesulfobacteriota</taxon>
        <taxon>Desulfovibrionia</taxon>
        <taxon>Desulfovibrionales</taxon>
        <taxon>Desulfovibrionaceae</taxon>
        <taxon>Bilophila</taxon>
    </lineage>
</organism>
<dbReference type="PANTHER" id="PTHR33376:SF7">
    <property type="entry name" value="C4-DICARBOXYLATE-BINDING PROTEIN DCTB"/>
    <property type="match status" value="1"/>
</dbReference>
<dbReference type="Pfam" id="PF03480">
    <property type="entry name" value="DctP"/>
    <property type="match status" value="1"/>
</dbReference>
<evidence type="ECO:0000313" key="5">
    <source>
        <dbReference type="EMBL" id="EFV44852.2"/>
    </source>
</evidence>
<dbReference type="Gene3D" id="3.40.190.170">
    <property type="entry name" value="Bacterial extracellular solute-binding protein, family 7"/>
    <property type="match status" value="1"/>
</dbReference>
<feature type="chain" id="PRO_5003200736" description="DctP family TRAP transporter solute receptor" evidence="4">
    <location>
        <begin position="25"/>
        <end position="354"/>
    </location>
</feature>
<dbReference type="NCBIfam" id="NF037995">
    <property type="entry name" value="TRAP_S1"/>
    <property type="match status" value="1"/>
</dbReference>
<dbReference type="Proteomes" id="UP000006034">
    <property type="component" value="Unassembled WGS sequence"/>
</dbReference>
<dbReference type="RefSeq" id="WP_016360812.1">
    <property type="nucleotide sequence ID" value="NZ_KE150238.1"/>
</dbReference>
<dbReference type="OrthoDB" id="8690069at2"/>
<protein>
    <recommendedName>
        <fullName evidence="7">DctP family TRAP transporter solute receptor</fullName>
    </recommendedName>
</protein>
<dbReference type="eggNOG" id="COG1638">
    <property type="taxonomic scope" value="Bacteria"/>
</dbReference>
<dbReference type="GO" id="GO:0055085">
    <property type="term" value="P:transmembrane transport"/>
    <property type="evidence" value="ECO:0007669"/>
    <property type="project" value="InterPro"/>
</dbReference>
<name>E5Y585_BILW3</name>
<comment type="similarity">
    <text evidence="1">Belongs to the bacterial solute-binding protein 7 family.</text>
</comment>
<evidence type="ECO:0000256" key="3">
    <source>
        <dbReference type="ARBA" id="ARBA00022729"/>
    </source>
</evidence>
<keyword evidence="3 4" id="KW-0732">Signal</keyword>
<dbReference type="EMBL" id="ADCP02000001">
    <property type="protein sequence ID" value="EFV44852.2"/>
    <property type="molecule type" value="Genomic_DNA"/>
</dbReference>
<reference evidence="5 6" key="2">
    <citation type="submission" date="2013-04" db="EMBL/GenBank/DDBJ databases">
        <title>The Genome Sequence of Bilophila wadsworthia 3_1_6.</title>
        <authorList>
            <consortium name="The Broad Institute Genomics Platform"/>
            <person name="Earl A."/>
            <person name="Ward D."/>
            <person name="Feldgarden M."/>
            <person name="Gevers D."/>
            <person name="Sibley C."/>
            <person name="Strauss J."/>
            <person name="Allen-Vercoe E."/>
            <person name="Walker B."/>
            <person name="Young S."/>
            <person name="Zeng Q."/>
            <person name="Gargeya S."/>
            <person name="Fitzgerald M."/>
            <person name="Haas B."/>
            <person name="Abouelleil A."/>
            <person name="Allen A.W."/>
            <person name="Alvarado L."/>
            <person name="Arachchi H.M."/>
            <person name="Berlin A.M."/>
            <person name="Chapman S.B."/>
            <person name="Gainer-Dewar J."/>
            <person name="Goldberg J."/>
            <person name="Griggs A."/>
            <person name="Gujja S."/>
            <person name="Hansen M."/>
            <person name="Howarth C."/>
            <person name="Imamovic A."/>
            <person name="Ireland A."/>
            <person name="Larimer J."/>
            <person name="McCowan C."/>
            <person name="Murphy C."/>
            <person name="Pearson M."/>
            <person name="Poon T.W."/>
            <person name="Priest M."/>
            <person name="Roberts A."/>
            <person name="Saif S."/>
            <person name="Shea T."/>
            <person name="Sisk P."/>
            <person name="Sykes S."/>
            <person name="Wortman J."/>
            <person name="Nusbaum C."/>
            <person name="Birren B."/>
        </authorList>
    </citation>
    <scope>NUCLEOTIDE SEQUENCE [LARGE SCALE GENOMIC DNA]</scope>
    <source>
        <strain evidence="5 6">3_1_6</strain>
    </source>
</reference>
<proteinExistence type="inferred from homology"/>
<keyword evidence="6" id="KW-1185">Reference proteome</keyword>
<accession>E5Y585</accession>
<gene>
    <name evidence="5" type="ORF">HMPREF0179_01348</name>
</gene>
<sequence>MKRCAMVLLACAALAGLVSGLAVAAIPVKVASSVGTSEQNYVNVTYGKLVELAQKYSGGAFEFQLYPDMRLGDEQKTVRALQHGDIQMSVLATNNFMPFAPSCGWLNMPYLFGSLEEFRKLVDLMWDQHNAWAVKESGARVLAIVDIGYRQLTTDAAHPVRNLADARGLAVRTPQNALAVSAFNALGFKPHPASFADTYGMLAKGTVNGQEGCFNNVVTMKFADHQKYATCINYAVHSANIIVNEEWLQGLPEQARDALIRAGREAMAYERTKVSQMLVADDRALQEQGMELLGVVEDLSEWTRLGRTSWLKCYDVLGYGNADKGKAIMAVVLSKKEALANAWEDWLRQPPATR</sequence>
<dbReference type="GeneID" id="78086476"/>
<dbReference type="HOGENOM" id="CLU_036176_1_2_7"/>
<feature type="signal peptide" evidence="4">
    <location>
        <begin position="1"/>
        <end position="24"/>
    </location>
</feature>
<dbReference type="AlphaFoldDB" id="E5Y585"/>
<dbReference type="CDD" id="cd13603">
    <property type="entry name" value="PBP2_TRAP_Siap_TeaA_like"/>
    <property type="match status" value="1"/>
</dbReference>
<evidence type="ECO:0000313" key="6">
    <source>
        <dbReference type="Proteomes" id="UP000006034"/>
    </source>
</evidence>
<comment type="caution">
    <text evidence="5">The sequence shown here is derived from an EMBL/GenBank/DDBJ whole genome shotgun (WGS) entry which is preliminary data.</text>
</comment>
<evidence type="ECO:0000256" key="1">
    <source>
        <dbReference type="ARBA" id="ARBA00009023"/>
    </source>
</evidence>
<dbReference type="PANTHER" id="PTHR33376">
    <property type="match status" value="1"/>
</dbReference>
<keyword evidence="2" id="KW-0813">Transport</keyword>
<evidence type="ECO:0000256" key="2">
    <source>
        <dbReference type="ARBA" id="ARBA00022448"/>
    </source>
</evidence>
<reference evidence="5 6" key="1">
    <citation type="submission" date="2010-10" db="EMBL/GenBank/DDBJ databases">
        <authorList>
            <consortium name="The Broad Institute Genome Sequencing Platform"/>
            <person name="Ward D."/>
            <person name="Earl A."/>
            <person name="Feldgarden M."/>
            <person name="Young S.K."/>
            <person name="Gargeya S."/>
            <person name="Zeng Q."/>
            <person name="Alvarado L."/>
            <person name="Berlin A."/>
            <person name="Bochicchio J."/>
            <person name="Chapman S.B."/>
            <person name="Chen Z."/>
            <person name="Freedman E."/>
            <person name="Gellesch M."/>
            <person name="Goldberg J."/>
            <person name="Griggs A."/>
            <person name="Gujja S."/>
            <person name="Heilman E."/>
            <person name="Heiman D."/>
            <person name="Howarth C."/>
            <person name="Mehta T."/>
            <person name="Neiman D."/>
            <person name="Pearson M."/>
            <person name="Roberts A."/>
            <person name="Saif S."/>
            <person name="Shea T."/>
            <person name="Shenoy N."/>
            <person name="Sisk P."/>
            <person name="Stolte C."/>
            <person name="Sykes S."/>
            <person name="White J."/>
            <person name="Yandava C."/>
            <person name="Allen-Vercoe E."/>
            <person name="Sibley C."/>
            <person name="Ambrose C.E."/>
            <person name="Strauss J."/>
            <person name="Daigneault M."/>
            <person name="Haas B."/>
            <person name="Nusbaum C."/>
            <person name="Birren B."/>
        </authorList>
    </citation>
    <scope>NUCLEOTIDE SEQUENCE [LARGE SCALE GENOMIC DNA]</scope>
    <source>
        <strain evidence="5 6">3_1_6</strain>
    </source>
</reference>
<dbReference type="InterPro" id="IPR038404">
    <property type="entry name" value="TRAP_DctP_sf"/>
</dbReference>
<evidence type="ECO:0000256" key="4">
    <source>
        <dbReference type="SAM" id="SignalP"/>
    </source>
</evidence>